<dbReference type="AlphaFoldDB" id="A0A1U7YVF7"/>
<evidence type="ECO:0000313" key="2">
    <source>
        <dbReference type="RefSeq" id="XP_010243285.1"/>
    </source>
</evidence>
<proteinExistence type="predicted"/>
<protein>
    <submittedName>
        <fullName evidence="2">Uncharacterized protein LOC104587387</fullName>
    </submittedName>
</protein>
<keyword evidence="1" id="KW-1185">Reference proteome</keyword>
<dbReference type="PANTHER" id="PTHR36374">
    <property type="entry name" value="OS01G0969000 PROTEIN"/>
    <property type="match status" value="1"/>
</dbReference>
<dbReference type="KEGG" id="nnu:104587387"/>
<dbReference type="Proteomes" id="UP000189703">
    <property type="component" value="Unplaced"/>
</dbReference>
<dbReference type="InParanoid" id="A0A1U7YVF7"/>
<dbReference type="GeneID" id="104587387"/>
<evidence type="ECO:0000313" key="1">
    <source>
        <dbReference type="Proteomes" id="UP000189703"/>
    </source>
</evidence>
<sequence length="125" mass="14628">MAESEENKAVTIKEEDKQKARGPWFSTFPAFRIIFPPSKQETNVVSVATDIVEESKAQKPDFVRFPDVRTEYPPLKLEDDEVVQESSSRNMWQVYALGGFMILRWIWARWKERRDKDDTSGERGD</sequence>
<accession>A0A1U7YVF7</accession>
<name>A0A1U7YVF7_NELNU</name>
<reference evidence="2" key="1">
    <citation type="submission" date="2025-08" db="UniProtKB">
        <authorList>
            <consortium name="RefSeq"/>
        </authorList>
    </citation>
    <scope>IDENTIFICATION</scope>
</reference>
<dbReference type="STRING" id="4432.A0A1U7YVF7"/>
<dbReference type="RefSeq" id="XP_010243285.1">
    <property type="nucleotide sequence ID" value="XM_010244983.2"/>
</dbReference>
<dbReference type="GO" id="GO:0009507">
    <property type="term" value="C:chloroplast"/>
    <property type="evidence" value="ECO:0000318"/>
    <property type="project" value="GO_Central"/>
</dbReference>
<dbReference type="PANTHER" id="PTHR36374:SF1">
    <property type="entry name" value="OS01G0969000 PROTEIN"/>
    <property type="match status" value="1"/>
</dbReference>
<organism evidence="1 2">
    <name type="scientific">Nelumbo nucifera</name>
    <name type="common">Sacred lotus</name>
    <dbReference type="NCBI Taxonomy" id="4432"/>
    <lineage>
        <taxon>Eukaryota</taxon>
        <taxon>Viridiplantae</taxon>
        <taxon>Streptophyta</taxon>
        <taxon>Embryophyta</taxon>
        <taxon>Tracheophyta</taxon>
        <taxon>Spermatophyta</taxon>
        <taxon>Magnoliopsida</taxon>
        <taxon>Proteales</taxon>
        <taxon>Nelumbonaceae</taxon>
        <taxon>Nelumbo</taxon>
    </lineage>
</organism>
<gene>
    <name evidence="2" type="primary">LOC104587387</name>
</gene>
<dbReference type="OrthoDB" id="1892038at2759"/>
<dbReference type="eggNOG" id="ENOG502S7JH">
    <property type="taxonomic scope" value="Eukaryota"/>
</dbReference>